<accession>A0A6S7IJ24</accession>
<dbReference type="OrthoDB" id="10586555at2759"/>
<name>A0A6S7IJ24_PARCT</name>
<dbReference type="EMBL" id="CACRXK020009466">
    <property type="protein sequence ID" value="CAB4017253.1"/>
    <property type="molecule type" value="Genomic_DNA"/>
</dbReference>
<gene>
    <name evidence="1" type="ORF">PACLA_8A026587</name>
</gene>
<keyword evidence="2" id="KW-1185">Reference proteome</keyword>
<dbReference type="Proteomes" id="UP001152795">
    <property type="component" value="Unassembled WGS sequence"/>
</dbReference>
<reference evidence="1" key="1">
    <citation type="submission" date="2020-04" db="EMBL/GenBank/DDBJ databases">
        <authorList>
            <person name="Alioto T."/>
            <person name="Alioto T."/>
            <person name="Gomez Garrido J."/>
        </authorList>
    </citation>
    <scope>NUCLEOTIDE SEQUENCE</scope>
    <source>
        <strain evidence="1">A484AB</strain>
    </source>
</reference>
<comment type="caution">
    <text evidence="1">The sequence shown here is derived from an EMBL/GenBank/DDBJ whole genome shotgun (WGS) entry which is preliminary data.</text>
</comment>
<evidence type="ECO:0000313" key="1">
    <source>
        <dbReference type="EMBL" id="CAB4017253.1"/>
    </source>
</evidence>
<proteinExistence type="predicted"/>
<organism evidence="1 2">
    <name type="scientific">Paramuricea clavata</name>
    <name type="common">Red gorgonian</name>
    <name type="synonym">Violescent sea-whip</name>
    <dbReference type="NCBI Taxonomy" id="317549"/>
    <lineage>
        <taxon>Eukaryota</taxon>
        <taxon>Metazoa</taxon>
        <taxon>Cnidaria</taxon>
        <taxon>Anthozoa</taxon>
        <taxon>Octocorallia</taxon>
        <taxon>Malacalcyonacea</taxon>
        <taxon>Plexauridae</taxon>
        <taxon>Paramuricea</taxon>
    </lineage>
</organism>
<sequence>MINRHPVCQIDNSQIDGNGTISIVSQAATFYAVRVTMPTAGVWNFSIIAFGPFTFQVTAQSTLAFATVFEKEEYSSAFGKMLVPIPGNPIKGHDKRADLLNHYDEATKDLDPSMAWHIGMDGPNVNLAFEKKLRESREEFNLTLRATACKN</sequence>
<protein>
    <submittedName>
        <fullName evidence="1">Uncharacterized protein</fullName>
    </submittedName>
</protein>
<dbReference type="AlphaFoldDB" id="A0A6S7IJ24"/>
<evidence type="ECO:0000313" key="2">
    <source>
        <dbReference type="Proteomes" id="UP001152795"/>
    </source>
</evidence>